<gene>
    <name evidence="4" type="ORF">J2Z79_001313</name>
</gene>
<feature type="coiled-coil region" evidence="1">
    <location>
        <begin position="739"/>
        <end position="777"/>
    </location>
</feature>
<dbReference type="CDD" id="cd01127">
    <property type="entry name" value="TrwB_TraG_TraD_VirD4"/>
    <property type="match status" value="1"/>
</dbReference>
<evidence type="ECO:0000256" key="1">
    <source>
        <dbReference type="SAM" id="Coils"/>
    </source>
</evidence>
<keyword evidence="5" id="KW-1185">Reference proteome</keyword>
<feature type="region of interest" description="Disordered" evidence="2">
    <location>
        <begin position="488"/>
        <end position="508"/>
    </location>
</feature>
<keyword evidence="1" id="KW-0175">Coiled coil</keyword>
<dbReference type="Gene3D" id="3.40.50.300">
    <property type="entry name" value="P-loop containing nucleotide triphosphate hydrolases"/>
    <property type="match status" value="2"/>
</dbReference>
<dbReference type="Proteomes" id="UP001519289">
    <property type="component" value="Unassembled WGS sequence"/>
</dbReference>
<dbReference type="InterPro" id="IPR051162">
    <property type="entry name" value="T4SS_component"/>
</dbReference>
<feature type="domain" description="Helicase HerA central" evidence="3">
    <location>
        <begin position="29"/>
        <end position="80"/>
    </location>
</feature>
<feature type="coiled-coil region" evidence="1">
    <location>
        <begin position="666"/>
        <end position="697"/>
    </location>
</feature>
<dbReference type="InterPro" id="IPR002789">
    <property type="entry name" value="HerA_central"/>
</dbReference>
<dbReference type="Pfam" id="PF01935">
    <property type="entry name" value="DUF87"/>
    <property type="match status" value="1"/>
</dbReference>
<protein>
    <submittedName>
        <fullName evidence="4">Skp family chaperone for outer membrane proteins</fullName>
    </submittedName>
</protein>
<feature type="compositionally biased region" description="Low complexity" evidence="2">
    <location>
        <begin position="488"/>
        <end position="507"/>
    </location>
</feature>
<name>A0ABS4JQW5_9FIRM</name>
<evidence type="ECO:0000313" key="5">
    <source>
        <dbReference type="Proteomes" id="UP001519289"/>
    </source>
</evidence>
<dbReference type="EMBL" id="JAGGLG010000008">
    <property type="protein sequence ID" value="MBP2017927.1"/>
    <property type="molecule type" value="Genomic_DNA"/>
</dbReference>
<dbReference type="InterPro" id="IPR027417">
    <property type="entry name" value="P-loop_NTPase"/>
</dbReference>
<proteinExistence type="predicted"/>
<evidence type="ECO:0000313" key="4">
    <source>
        <dbReference type="EMBL" id="MBP2017927.1"/>
    </source>
</evidence>
<dbReference type="PANTHER" id="PTHR30121:SF6">
    <property type="entry name" value="SLR6007 PROTEIN"/>
    <property type="match status" value="1"/>
</dbReference>
<dbReference type="RefSeq" id="WP_209466067.1">
    <property type="nucleotide sequence ID" value="NZ_JAGGLG010000008.1"/>
</dbReference>
<sequence>MADFERLGLFYLGRNYDPERQQPTDELTLYNARDLTTHAICVGMTGSGKTGLCITLLEEAAIDEIPAIVIDPKGDIANLLLTFPDLRPEDFAPWVDEDEARRQGRTVQEYAAQQASLWEEGLREWGQGPERIRRLRASADFAIYTPASSAGIPVSVLGSFAAPPAAVLEDAEALRERVTATASSLLALLGIEGDPNLSREHLLIARILDHNWRAGQSLDLIALIQQIQSPPFDRVGALELNAFYPAAERFALAMKLNTLIASPGFEAWLTGVPLEIDQLLYTPQGKPRVAIFSIAHLGDAERMFFVSLLLEQVLGWMRAQPGTSSLRALLYIDELFGYLPPGSNPPSKRPLLTLLKQARAFGLGVVLATQNPVDLDYKAISNAGTWFIGRLQTERDKQRLMDGLESADGGLPRAELERLLSHLGNRVFLLHNVHADGPVLFTARWAMSYLRGPLTRQQIQRLMDPYKAAQAAAPAGGVPAAASRTAAAGGPVAAPHPPSGASGAARPVLPPDVPQYYAPLRRRPPSAGSVEYRPYCLGAARVRVYDRKAGVDETQDVLLVAPLRDGVLPLSWEEAERPAFALDDLDREPPADGSYGPLPPEAASARSYTRWKNELISELPRLHGVPLFRSPSLGLVSAPGESEREFRLRVQTRAREQRDAKMDALRNRYASKLRTLEDRLRRAEERYQKEVQESRSELFNTALSVGSSLLRALTGSRSITQATTAGRSVSRAWQQQQDVSRAASNVEAVRAQIAELEAELEREARAVEEQFQAMAHEVEPITIRPGKANIDVRLVALVWMPFGRDESGAPVPLW</sequence>
<evidence type="ECO:0000256" key="2">
    <source>
        <dbReference type="SAM" id="MobiDB-lite"/>
    </source>
</evidence>
<dbReference type="PANTHER" id="PTHR30121">
    <property type="entry name" value="UNCHARACTERIZED PROTEIN YJGR-RELATED"/>
    <property type="match status" value="1"/>
</dbReference>
<reference evidence="4 5" key="1">
    <citation type="submission" date="2021-03" db="EMBL/GenBank/DDBJ databases">
        <title>Genomic Encyclopedia of Type Strains, Phase IV (KMG-IV): sequencing the most valuable type-strain genomes for metagenomic binning, comparative biology and taxonomic classification.</title>
        <authorList>
            <person name="Goeker M."/>
        </authorList>
    </citation>
    <scope>NUCLEOTIDE SEQUENCE [LARGE SCALE GENOMIC DNA]</scope>
    <source>
        <strain evidence="4 5">DSM 27138</strain>
    </source>
</reference>
<evidence type="ECO:0000259" key="3">
    <source>
        <dbReference type="Pfam" id="PF01935"/>
    </source>
</evidence>
<comment type="caution">
    <text evidence="4">The sequence shown here is derived from an EMBL/GenBank/DDBJ whole genome shotgun (WGS) entry which is preliminary data.</text>
</comment>
<dbReference type="SUPFAM" id="SSF52540">
    <property type="entry name" value="P-loop containing nucleoside triphosphate hydrolases"/>
    <property type="match status" value="1"/>
</dbReference>
<accession>A0ABS4JQW5</accession>
<organism evidence="4 5">
    <name type="scientific">Symbiobacterium terraclitae</name>
    <dbReference type="NCBI Taxonomy" id="557451"/>
    <lineage>
        <taxon>Bacteria</taxon>
        <taxon>Bacillati</taxon>
        <taxon>Bacillota</taxon>
        <taxon>Clostridia</taxon>
        <taxon>Eubacteriales</taxon>
        <taxon>Symbiobacteriaceae</taxon>
        <taxon>Symbiobacterium</taxon>
    </lineage>
</organism>